<name>W1DKW8_KLEPN</name>
<accession>W1DKW8</accession>
<protein>
    <submittedName>
        <fullName evidence="1">Uncharacterized protein</fullName>
    </submittedName>
</protein>
<evidence type="ECO:0000313" key="2">
    <source>
        <dbReference type="Proteomes" id="UP000019183"/>
    </source>
</evidence>
<proteinExistence type="predicted"/>
<comment type="caution">
    <text evidence="1">The sequence shown here is derived from an EMBL/GenBank/DDBJ whole genome shotgun (WGS) entry which is preliminary data.</text>
</comment>
<reference evidence="1" key="1">
    <citation type="submission" date="2013-10" db="EMBL/GenBank/DDBJ databases">
        <title>Antibiotic resistance diversity of beta-lactamase producers in the General Hospital Vienna.</title>
        <authorList>
            <person name="Barisic I."/>
            <person name="Mitteregger D."/>
            <person name="Hirschl A.M."/>
            <person name="Noehammer C."/>
            <person name="Wiesinger-Mayr H."/>
        </authorList>
    </citation>
    <scope>NUCLEOTIDE SEQUENCE [LARGE SCALE GENOMIC DNA]</scope>
    <source>
        <strain evidence="1">IS43</strain>
    </source>
</reference>
<organism evidence="1 2">
    <name type="scientific">Klebsiella pneumoniae IS43</name>
    <dbReference type="NCBI Taxonomy" id="1432552"/>
    <lineage>
        <taxon>Bacteria</taxon>
        <taxon>Pseudomonadati</taxon>
        <taxon>Pseudomonadota</taxon>
        <taxon>Gammaproteobacteria</taxon>
        <taxon>Enterobacterales</taxon>
        <taxon>Enterobacteriaceae</taxon>
        <taxon>Klebsiella/Raoultella group</taxon>
        <taxon>Klebsiella</taxon>
        <taxon>Klebsiella pneumoniae complex</taxon>
    </lineage>
</organism>
<sequence>MESFTLKGEMISLNIFCFKNMSLYYFGAIFLKNTRDLSIPGRGRQATGPS</sequence>
<dbReference type="EMBL" id="CBWK010000359">
    <property type="protein sequence ID" value="CDL09427.1"/>
    <property type="molecule type" value="Genomic_DNA"/>
</dbReference>
<dbReference type="AlphaFoldDB" id="W1DKW8"/>
<evidence type="ECO:0000313" key="1">
    <source>
        <dbReference type="EMBL" id="CDL09427.1"/>
    </source>
</evidence>
<keyword evidence="2" id="KW-1185">Reference proteome</keyword>
<dbReference type="Proteomes" id="UP000019183">
    <property type="component" value="Unassembled WGS sequence"/>
</dbReference>